<organism evidence="1 2">
    <name type="scientific">Desulfosarcina widdelii</name>
    <dbReference type="NCBI Taxonomy" id="947919"/>
    <lineage>
        <taxon>Bacteria</taxon>
        <taxon>Pseudomonadati</taxon>
        <taxon>Thermodesulfobacteriota</taxon>
        <taxon>Desulfobacteria</taxon>
        <taxon>Desulfobacterales</taxon>
        <taxon>Desulfosarcinaceae</taxon>
        <taxon>Desulfosarcina</taxon>
    </lineage>
</organism>
<sequence length="547" mass="61530">MKLPGDVIRVLDREELPASVRDIPDDHDPMAKGILMKHQRNWVWLCEHHDLCLGEKGRRTGITYATALNDTVTASSNRAAGGDNVYYVGDTKDKGLEFIGYCAHMAKVMAARMAEGWRGIEVFLFEDQQPDGSTKEILSYRIRFASGFQIVALSSNPANIRGLQGIVNIDEAAFHRNVQAVIDAALALIIWGGKIRIISTHNGAKNPFNQLVQDTRAGLYAFKILHVSFDDAVANGLYERVCLIKGWKPTEEGKRQWYQRVRGAYGANKAAMREELDVIPREGSGVAIPGILIEACMNEERPVLRLTLDREFALKGEAYRRSWCEAWIRQHLDPVLETLDPKRDHYLGQDYARHMDLAVTAPLSIEQNLTRRCPFMVEMHDVPTRQQEQILWHIIDHIPNFRAAAMDATGNGAILAEYTGDRYGRDPDLGPIFEVMLNDAWYRDNMGAFVDAFEDQTIDLGRDANVKNDLRALERIDGIVKLPHLRHADIVNTEIKRHGDAAVALALAHFASRQDVIGSFPNVITAGTRSMVDRTAGFYIRPRMSAY</sequence>
<evidence type="ECO:0000313" key="2">
    <source>
        <dbReference type="Proteomes" id="UP000427769"/>
    </source>
</evidence>
<dbReference type="RefSeq" id="WP_155302560.1">
    <property type="nucleotide sequence ID" value="NZ_AP021875.1"/>
</dbReference>
<dbReference type="InterPro" id="IPR027417">
    <property type="entry name" value="P-loop_NTPase"/>
</dbReference>
<dbReference type="PIRSF" id="PIRSF007056">
    <property type="entry name" value="UCP007056"/>
    <property type="match status" value="1"/>
</dbReference>
<dbReference type="AlphaFoldDB" id="A0A5K7Z4S0"/>
<evidence type="ECO:0000313" key="1">
    <source>
        <dbReference type="EMBL" id="BBO73454.1"/>
    </source>
</evidence>
<proteinExistence type="predicted"/>
<keyword evidence="2" id="KW-1185">Reference proteome</keyword>
<name>A0A5K7Z4S0_9BACT</name>
<dbReference type="Proteomes" id="UP000427769">
    <property type="component" value="Chromosome"/>
</dbReference>
<dbReference type="Gene3D" id="3.30.420.240">
    <property type="match status" value="1"/>
</dbReference>
<dbReference type="InterPro" id="IPR012036">
    <property type="entry name" value="Phage_Mu_Gp28"/>
</dbReference>
<dbReference type="Gene3D" id="3.40.50.300">
    <property type="entry name" value="P-loop containing nucleotide triphosphate hydrolases"/>
    <property type="match status" value="1"/>
</dbReference>
<dbReference type="EMBL" id="AP021875">
    <property type="protein sequence ID" value="BBO73454.1"/>
    <property type="molecule type" value="Genomic_DNA"/>
</dbReference>
<dbReference type="OrthoDB" id="9801658at2"/>
<evidence type="ECO:0008006" key="3">
    <source>
        <dbReference type="Google" id="ProtNLM"/>
    </source>
</evidence>
<dbReference type="KEGG" id="dwd:DSCW_08710"/>
<gene>
    <name evidence="1" type="ORF">DSCW_08710</name>
</gene>
<accession>A0A5K7Z4S0</accession>
<protein>
    <recommendedName>
        <fullName evidence="3">Mu-like prophage FluMu protein gp28</fullName>
    </recommendedName>
</protein>
<reference evidence="1 2" key="1">
    <citation type="submission" date="2019-11" db="EMBL/GenBank/DDBJ databases">
        <title>Comparative genomics of hydrocarbon-degrading Desulfosarcina strains.</title>
        <authorList>
            <person name="Watanabe M."/>
            <person name="Kojima H."/>
            <person name="Fukui M."/>
        </authorList>
    </citation>
    <scope>NUCLEOTIDE SEQUENCE [LARGE SCALE GENOMIC DNA]</scope>
    <source>
        <strain evidence="1 2">PP31</strain>
    </source>
</reference>